<keyword evidence="1 2" id="KW-0129">CBS domain</keyword>
<dbReference type="InterPro" id="IPR005104">
    <property type="entry name" value="WHTH_HrcA_DNA-bd"/>
</dbReference>
<dbReference type="InParanoid" id="A0A7L9FK84"/>
<dbReference type="Gene3D" id="1.10.10.10">
    <property type="entry name" value="Winged helix-like DNA-binding domain superfamily/Winged helix DNA-binding domain"/>
    <property type="match status" value="1"/>
</dbReference>
<keyword evidence="5" id="KW-1185">Reference proteome</keyword>
<dbReference type="RefSeq" id="WP_192819385.1">
    <property type="nucleotide sequence ID" value="NZ_CP062310.1"/>
</dbReference>
<dbReference type="CDD" id="cd00090">
    <property type="entry name" value="HTH_ARSR"/>
    <property type="match status" value="1"/>
</dbReference>
<dbReference type="InterPro" id="IPR036390">
    <property type="entry name" value="WH_DNA-bd_sf"/>
</dbReference>
<feature type="domain" description="CBS" evidence="3">
    <location>
        <begin position="241"/>
        <end position="297"/>
    </location>
</feature>
<gene>
    <name evidence="4" type="ORF">IG193_02825</name>
</gene>
<dbReference type="Pfam" id="PF00571">
    <property type="entry name" value="CBS"/>
    <property type="match status" value="2"/>
</dbReference>
<evidence type="ECO:0000313" key="5">
    <source>
        <dbReference type="Proteomes" id="UP000594121"/>
    </source>
</evidence>
<dbReference type="InterPro" id="IPR000644">
    <property type="entry name" value="CBS_dom"/>
</dbReference>
<feature type="domain" description="CBS" evidence="3">
    <location>
        <begin position="178"/>
        <end position="235"/>
    </location>
</feature>
<dbReference type="Proteomes" id="UP000594121">
    <property type="component" value="Chromosome"/>
</dbReference>
<organism evidence="4 5">
    <name type="scientific">Infirmifilum lucidum</name>
    <dbReference type="NCBI Taxonomy" id="2776706"/>
    <lineage>
        <taxon>Archaea</taxon>
        <taxon>Thermoproteota</taxon>
        <taxon>Thermoprotei</taxon>
        <taxon>Thermofilales</taxon>
        <taxon>Thermofilaceae</taxon>
        <taxon>Infirmifilum</taxon>
    </lineage>
</organism>
<evidence type="ECO:0000313" key="4">
    <source>
        <dbReference type="EMBL" id="QOJ79413.1"/>
    </source>
</evidence>
<sequence length="301" mass="32964">MVLSQSLYELLVAVVQLYEANKRPVTSTEIAERLGKSDGTVRNSMSALKALGLIEARTGPNGGYVPTVKGLECVKAPQALERLWEPLQVVVDDHPSRIYALELDLIGLTDPAGVKATLRVTGSIHQLREGVRIRVGPTPRTRLMIAGIVSGVDFKRKEVLLSVETFVAVPRITASEVMTPNPIVVREDEALSSVARLLLKNDIRALPVVDSQERLCGIIGASRIVRAYLDGNHDARVRDYMEKNVPVIRPDTDILDIMKILASRKTGRAVVVDEEGKPKGIVTRTDVLNKLVSLTTLEPRS</sequence>
<dbReference type="AlphaFoldDB" id="A0A7L9FK84"/>
<evidence type="ECO:0000256" key="1">
    <source>
        <dbReference type="ARBA" id="ARBA00023122"/>
    </source>
</evidence>
<proteinExistence type="predicted"/>
<dbReference type="SUPFAM" id="SSF46785">
    <property type="entry name" value="Winged helix' DNA-binding domain"/>
    <property type="match status" value="1"/>
</dbReference>
<name>A0A7L9FK84_9CREN</name>
<reference evidence="4 5" key="1">
    <citation type="submission" date="2020-10" db="EMBL/GenBank/DDBJ databases">
        <title>Thermofilum lucidum 3507LT sp. nov. a novel member of Thermofilaceae family isolated from Chile hot spring, and proposal of description order Thermofilales.</title>
        <authorList>
            <person name="Zayulina K.S."/>
            <person name="Elcheninov A.G."/>
            <person name="Toshchakov S.V."/>
            <person name="Kublanov I.V."/>
        </authorList>
    </citation>
    <scope>NUCLEOTIDE SEQUENCE [LARGE SCALE GENOMIC DNA]</scope>
    <source>
        <strain evidence="4 5">3507LT</strain>
    </source>
</reference>
<dbReference type="Gene3D" id="3.10.580.10">
    <property type="entry name" value="CBS-domain"/>
    <property type="match status" value="2"/>
</dbReference>
<dbReference type="SUPFAM" id="SSF54631">
    <property type="entry name" value="CBS-domain pair"/>
    <property type="match status" value="1"/>
</dbReference>
<dbReference type="KEGG" id="thel:IG193_02825"/>
<dbReference type="GO" id="GO:0006355">
    <property type="term" value="P:regulation of DNA-templated transcription"/>
    <property type="evidence" value="ECO:0007669"/>
    <property type="project" value="InterPro"/>
</dbReference>
<dbReference type="Pfam" id="PF03444">
    <property type="entry name" value="WHD_HrcA"/>
    <property type="match status" value="1"/>
</dbReference>
<dbReference type="PANTHER" id="PTHR43080:SF2">
    <property type="entry name" value="CBS DOMAIN-CONTAINING PROTEIN"/>
    <property type="match status" value="1"/>
</dbReference>
<evidence type="ECO:0000256" key="2">
    <source>
        <dbReference type="PROSITE-ProRule" id="PRU00703"/>
    </source>
</evidence>
<evidence type="ECO:0000259" key="3">
    <source>
        <dbReference type="PROSITE" id="PS51371"/>
    </source>
</evidence>
<dbReference type="InterPro" id="IPR051257">
    <property type="entry name" value="Diverse_CBS-Domain"/>
</dbReference>
<dbReference type="PANTHER" id="PTHR43080">
    <property type="entry name" value="CBS DOMAIN-CONTAINING PROTEIN CBSX3, MITOCHONDRIAL"/>
    <property type="match status" value="1"/>
</dbReference>
<dbReference type="InterPro" id="IPR011991">
    <property type="entry name" value="ArsR-like_HTH"/>
</dbReference>
<dbReference type="FunCoup" id="A0A7L9FK84">
    <property type="interactions" value="12"/>
</dbReference>
<dbReference type="InterPro" id="IPR046342">
    <property type="entry name" value="CBS_dom_sf"/>
</dbReference>
<accession>A0A7L9FK84</accession>
<protein>
    <submittedName>
        <fullName evidence="4">CBS domain-containing protein</fullName>
    </submittedName>
</protein>
<dbReference type="EMBL" id="CP062310">
    <property type="protein sequence ID" value="QOJ79413.1"/>
    <property type="molecule type" value="Genomic_DNA"/>
</dbReference>
<dbReference type="GeneID" id="59148795"/>
<dbReference type="InterPro" id="IPR036388">
    <property type="entry name" value="WH-like_DNA-bd_sf"/>
</dbReference>
<dbReference type="PIRSF" id="PIRSF005063">
    <property type="entry name" value="UCP005063_CBS_MJ1232"/>
    <property type="match status" value="1"/>
</dbReference>
<dbReference type="SMART" id="SM00116">
    <property type="entry name" value="CBS"/>
    <property type="match status" value="2"/>
</dbReference>
<dbReference type="InterPro" id="IPR016436">
    <property type="entry name" value="UCP005063_CBS"/>
</dbReference>
<dbReference type="GO" id="GO:0003677">
    <property type="term" value="F:DNA binding"/>
    <property type="evidence" value="ECO:0007669"/>
    <property type="project" value="InterPro"/>
</dbReference>
<dbReference type="PROSITE" id="PS51371">
    <property type="entry name" value="CBS"/>
    <property type="match status" value="2"/>
</dbReference>